<feature type="region of interest" description="Disordered" evidence="1">
    <location>
        <begin position="134"/>
        <end position="175"/>
    </location>
</feature>
<feature type="compositionally biased region" description="Basic and acidic residues" evidence="1">
    <location>
        <begin position="434"/>
        <end position="443"/>
    </location>
</feature>
<dbReference type="EMBL" id="HG670792">
    <property type="protein sequence ID" value="CDI78043.1"/>
    <property type="molecule type" value="Genomic_DNA"/>
</dbReference>
<dbReference type="OrthoDB" id="10498760at2759"/>
<dbReference type="AlphaFoldDB" id="U6GFJ7"/>
<proteinExistence type="predicted"/>
<feature type="compositionally biased region" description="Low complexity" evidence="1">
    <location>
        <begin position="151"/>
        <end position="173"/>
    </location>
</feature>
<dbReference type="VEuPathDB" id="ToxoDB:EAH_00029310"/>
<dbReference type="GeneID" id="25271001"/>
<accession>U6GFJ7</accession>
<feature type="region of interest" description="Disordered" evidence="1">
    <location>
        <begin position="591"/>
        <end position="695"/>
    </location>
</feature>
<evidence type="ECO:0000256" key="1">
    <source>
        <dbReference type="SAM" id="MobiDB-lite"/>
    </source>
</evidence>
<feature type="compositionally biased region" description="Low complexity" evidence="1">
    <location>
        <begin position="686"/>
        <end position="695"/>
    </location>
</feature>
<protein>
    <submittedName>
        <fullName evidence="2">Uncharacterized protein</fullName>
    </submittedName>
</protein>
<feature type="region of interest" description="Disordered" evidence="1">
    <location>
        <begin position="409"/>
        <end position="487"/>
    </location>
</feature>
<organism evidence="2 3">
    <name type="scientific">Eimeria acervulina</name>
    <name type="common">Coccidian parasite</name>
    <dbReference type="NCBI Taxonomy" id="5801"/>
    <lineage>
        <taxon>Eukaryota</taxon>
        <taxon>Sar</taxon>
        <taxon>Alveolata</taxon>
        <taxon>Apicomplexa</taxon>
        <taxon>Conoidasida</taxon>
        <taxon>Coccidia</taxon>
        <taxon>Eucoccidiorida</taxon>
        <taxon>Eimeriorina</taxon>
        <taxon>Eimeriidae</taxon>
        <taxon>Eimeria</taxon>
    </lineage>
</organism>
<evidence type="ECO:0000313" key="3">
    <source>
        <dbReference type="Proteomes" id="UP000018050"/>
    </source>
</evidence>
<evidence type="ECO:0000313" key="2">
    <source>
        <dbReference type="EMBL" id="CDI78043.1"/>
    </source>
</evidence>
<dbReference type="RefSeq" id="XP_013251693.1">
    <property type="nucleotide sequence ID" value="XM_013396239.1"/>
</dbReference>
<reference evidence="2" key="1">
    <citation type="submission" date="2013-10" db="EMBL/GenBank/DDBJ databases">
        <title>Genomic analysis of the causative agents of coccidiosis in chickens.</title>
        <authorList>
            <person name="Reid A.J."/>
            <person name="Blake D."/>
            <person name="Billington K."/>
            <person name="Browne H."/>
            <person name="Dunn M."/>
            <person name="Hung S."/>
            <person name="Kawahara F."/>
            <person name="Miranda-Saavedra D."/>
            <person name="Mourier T."/>
            <person name="Nagra H."/>
            <person name="Otto T.D."/>
            <person name="Rawlings N."/>
            <person name="Sanchez A."/>
            <person name="Sanders M."/>
            <person name="Subramaniam C."/>
            <person name="Tay Y."/>
            <person name="Dear P."/>
            <person name="Doerig C."/>
            <person name="Gruber A."/>
            <person name="Parkinson J."/>
            <person name="Shirley M."/>
            <person name="Wan K.L."/>
            <person name="Berriman M."/>
            <person name="Tomley F."/>
            <person name="Pain A."/>
        </authorList>
    </citation>
    <scope>NUCLEOTIDE SEQUENCE [LARGE SCALE GENOMIC DNA]</scope>
    <source>
        <strain evidence="2">Houghton</strain>
    </source>
</reference>
<gene>
    <name evidence="2" type="ORF">EAH_00029310</name>
</gene>
<sequence>MLGGLPVSTILQCCSRSCGCFLVPLCGACLQFNAFNYWSVAFEPHIEYGESEGGISDEEEDMPVPVASVTGIAALPETQSPRAATDMQPPASQESGKRTLALNYYFGLDQAESSRASLSATHAATSVANLVASRATGDTSSSSDSSEDPFDLLSSRDSSSSSSSSSNTSSSSSLGAPHLEFCTSVGIVASQQQLAEPAECMRRSASEGAELASLERTQGDNSGPEKQPQRPSTANAPGRLLLPSVVSISSFRLGPLGFGRVKNAAATVPAMQEAPAAATAGASASKDSTKPTAAVTDAAGSGSHPEVEGHLQATLHPKQQLPLHRFPLPSPPTKGAPAAVAMDSGHVLQPFSPGVRAAAILGLQMGKAEASGATQIGTRASEAPSASDGECLLAGSPEQHLGTNDTHLAGDSCGIPSNVLPPVPASRRGSISPRETRRSKSEDAGSACSPLGTGMDAAVNPGAQREVGGASAQRVSGSHATSSTFRRSLAPTHFTSARFSAGPPPASAVAPSRSATRLWLPKNTGEMQGCSITSAMFMALAQETPAPSRPTDSPKRGVPRNSFSAAFAAAGVAAKAAEFTARAAGRIRGSMAGSADGLGSYSSFESTDPLTSRCDSFASAASRTRNDDESHVQSPGQHQRQQKDEDGTAEDYQPAGNRSVCSSPVPRTASYESLLTGSPKEADAASPSPSRSSVS</sequence>
<dbReference type="Proteomes" id="UP000018050">
    <property type="component" value="Unassembled WGS sequence"/>
</dbReference>
<name>U6GFJ7_EIMAC</name>
<dbReference type="OMA" id="TECIRRS"/>
<feature type="region of interest" description="Disordered" evidence="1">
    <location>
        <begin position="199"/>
        <end position="238"/>
    </location>
</feature>
<feature type="compositionally biased region" description="Polar residues" evidence="1">
    <location>
        <begin position="473"/>
        <end position="486"/>
    </location>
</feature>
<reference evidence="2" key="2">
    <citation type="submission" date="2013-10" db="EMBL/GenBank/DDBJ databases">
        <authorList>
            <person name="Aslett M."/>
        </authorList>
    </citation>
    <scope>NUCLEOTIDE SEQUENCE [LARGE SCALE GENOMIC DNA]</scope>
    <source>
        <strain evidence="2">Houghton</strain>
    </source>
</reference>
<keyword evidence="3" id="KW-1185">Reference proteome</keyword>
<feature type="region of interest" description="Disordered" evidence="1">
    <location>
        <begin position="279"/>
        <end position="308"/>
    </location>
</feature>
<feature type="compositionally biased region" description="Polar residues" evidence="1">
    <location>
        <begin position="600"/>
        <end position="623"/>
    </location>
</feature>